<protein>
    <submittedName>
        <fullName evidence="8">Iron(3+)-hydroxamate-binding protein FhuD</fullName>
    </submittedName>
</protein>
<dbReference type="PROSITE" id="PS51257">
    <property type="entry name" value="PROKAR_LIPOPROTEIN"/>
    <property type="match status" value="1"/>
</dbReference>
<keyword evidence="9" id="KW-1185">Reference proteome</keyword>
<feature type="signal peptide" evidence="6">
    <location>
        <begin position="1"/>
        <end position="30"/>
    </location>
</feature>
<evidence type="ECO:0000313" key="9">
    <source>
        <dbReference type="Proteomes" id="UP000606653"/>
    </source>
</evidence>
<evidence type="ECO:0000259" key="7">
    <source>
        <dbReference type="PROSITE" id="PS50983"/>
    </source>
</evidence>
<evidence type="ECO:0000256" key="6">
    <source>
        <dbReference type="SAM" id="SignalP"/>
    </source>
</evidence>
<dbReference type="EMBL" id="BMLN01000001">
    <property type="protein sequence ID" value="GGN92632.1"/>
    <property type="molecule type" value="Genomic_DNA"/>
</dbReference>
<dbReference type="SUPFAM" id="SSF53807">
    <property type="entry name" value="Helical backbone' metal receptor"/>
    <property type="match status" value="1"/>
</dbReference>
<dbReference type="Gene3D" id="3.40.50.1980">
    <property type="entry name" value="Nitrogenase molybdenum iron protein domain"/>
    <property type="match status" value="2"/>
</dbReference>
<dbReference type="PANTHER" id="PTHR30532">
    <property type="entry name" value="IRON III DICITRATE-BINDING PERIPLASMIC PROTEIN"/>
    <property type="match status" value="1"/>
</dbReference>
<gene>
    <name evidence="8" type="primary">fhuD</name>
    <name evidence="8" type="ORF">GCM10010969_05340</name>
</gene>
<keyword evidence="4 6" id="KW-0732">Signal</keyword>
<evidence type="ECO:0000256" key="3">
    <source>
        <dbReference type="ARBA" id="ARBA00022448"/>
    </source>
</evidence>
<feature type="compositionally biased region" description="Low complexity" evidence="5">
    <location>
        <begin position="31"/>
        <end position="49"/>
    </location>
</feature>
<sequence length="338" mass="36453">MKTWRKLGFLLGTVLLLIMLAACGNQTDTAATDTQTQNESAVTDPATAPAEDRAAKEAAADDSETIVYAAANGDITIPKNPKRIVVIADSYFGDFVQLGITPVGAPDHVFQSAVLKEKTDGVTNIGDGSSVESVLGVDPDLIIVWVGNENLEKFSKIAPTVAFEYGKLNTKERMLEFGRMTNRESEAQAWVDSWDSRIAELKPEVQAAVGDKTVSILQPYDKGIYVMGDTFGRGGEILYQELELKAPAGTQKEAIDSGAGFASISLETLEDFAGDYIFTAPWQSADDGPAVYNSSIWKNLPGVKAGQVFEIDPVAYYFNDPISLDSQLTFITDSLLGK</sequence>
<keyword evidence="3" id="KW-0813">Transport</keyword>
<comment type="subcellular location">
    <subcellularLocation>
        <location evidence="1">Cell envelope</location>
    </subcellularLocation>
</comment>
<feature type="domain" description="Fe/B12 periplasmic-binding" evidence="7">
    <location>
        <begin position="83"/>
        <end position="338"/>
    </location>
</feature>
<reference evidence="9" key="1">
    <citation type="journal article" date="2019" name="Int. J. Syst. Evol. Microbiol.">
        <title>The Global Catalogue of Microorganisms (GCM) 10K type strain sequencing project: providing services to taxonomists for standard genome sequencing and annotation.</title>
        <authorList>
            <consortium name="The Broad Institute Genomics Platform"/>
            <consortium name="The Broad Institute Genome Sequencing Center for Infectious Disease"/>
            <person name="Wu L."/>
            <person name="Ma J."/>
        </authorList>
    </citation>
    <scope>NUCLEOTIDE SEQUENCE [LARGE SCALE GENOMIC DNA]</scope>
    <source>
        <strain evidence="9">CGMCC 1.6964</strain>
    </source>
</reference>
<evidence type="ECO:0000313" key="8">
    <source>
        <dbReference type="EMBL" id="GGN92632.1"/>
    </source>
</evidence>
<evidence type="ECO:0000256" key="2">
    <source>
        <dbReference type="ARBA" id="ARBA00008814"/>
    </source>
</evidence>
<name>A0ABQ2KWH2_9BACL</name>
<feature type="region of interest" description="Disordered" evidence="5">
    <location>
        <begin position="31"/>
        <end position="51"/>
    </location>
</feature>
<dbReference type="PROSITE" id="PS50983">
    <property type="entry name" value="FE_B12_PBP"/>
    <property type="match status" value="1"/>
</dbReference>
<proteinExistence type="inferred from homology"/>
<dbReference type="InterPro" id="IPR002491">
    <property type="entry name" value="ABC_transptr_periplasmic_BD"/>
</dbReference>
<organism evidence="8 9">
    <name type="scientific">Saccharibacillus kuerlensis</name>
    <dbReference type="NCBI Taxonomy" id="459527"/>
    <lineage>
        <taxon>Bacteria</taxon>
        <taxon>Bacillati</taxon>
        <taxon>Bacillota</taxon>
        <taxon>Bacilli</taxon>
        <taxon>Bacillales</taxon>
        <taxon>Paenibacillaceae</taxon>
        <taxon>Saccharibacillus</taxon>
    </lineage>
</organism>
<dbReference type="RefSeq" id="WP_018975466.1">
    <property type="nucleotide sequence ID" value="NZ_BMLN01000001.1"/>
</dbReference>
<comment type="caution">
    <text evidence="8">The sequence shown here is derived from an EMBL/GenBank/DDBJ whole genome shotgun (WGS) entry which is preliminary data.</text>
</comment>
<dbReference type="Pfam" id="PF01497">
    <property type="entry name" value="Peripla_BP_2"/>
    <property type="match status" value="1"/>
</dbReference>
<dbReference type="InterPro" id="IPR051313">
    <property type="entry name" value="Bact_iron-sidero_bind"/>
</dbReference>
<accession>A0ABQ2KWH2</accession>
<comment type="similarity">
    <text evidence="2">Belongs to the bacterial solute-binding protein 8 family.</text>
</comment>
<dbReference type="CDD" id="cd01138">
    <property type="entry name" value="FeuA"/>
    <property type="match status" value="1"/>
</dbReference>
<evidence type="ECO:0000256" key="4">
    <source>
        <dbReference type="ARBA" id="ARBA00022729"/>
    </source>
</evidence>
<evidence type="ECO:0000256" key="5">
    <source>
        <dbReference type="SAM" id="MobiDB-lite"/>
    </source>
</evidence>
<dbReference type="PANTHER" id="PTHR30532:SF26">
    <property type="entry name" value="IRON(3+)-HYDROXAMATE-BINDING PROTEIN FHUD"/>
    <property type="match status" value="1"/>
</dbReference>
<dbReference type="Proteomes" id="UP000606653">
    <property type="component" value="Unassembled WGS sequence"/>
</dbReference>
<feature type="chain" id="PRO_5045515243" evidence="6">
    <location>
        <begin position="31"/>
        <end position="338"/>
    </location>
</feature>
<evidence type="ECO:0000256" key="1">
    <source>
        <dbReference type="ARBA" id="ARBA00004196"/>
    </source>
</evidence>